<protein>
    <recommendedName>
        <fullName evidence="2">EPS8 spectrin-like domain-containing protein</fullName>
    </recommendedName>
</protein>
<dbReference type="EMBL" id="LUCM01002836">
    <property type="protein sequence ID" value="KAA0196758.1"/>
    <property type="molecule type" value="Genomic_DNA"/>
</dbReference>
<dbReference type="AlphaFoldDB" id="A0A8E0VMB3"/>
<evidence type="ECO:0000313" key="3">
    <source>
        <dbReference type="EMBL" id="KAA0196758.1"/>
    </source>
</evidence>
<evidence type="ECO:0000256" key="1">
    <source>
        <dbReference type="SAM" id="MobiDB-lite"/>
    </source>
</evidence>
<dbReference type="PANTHER" id="PTHR12287:SF23">
    <property type="entry name" value="AROUSER, ISOFORM A-RELATED"/>
    <property type="match status" value="1"/>
</dbReference>
<evidence type="ECO:0000313" key="4">
    <source>
        <dbReference type="Proteomes" id="UP000728185"/>
    </source>
</evidence>
<comment type="caution">
    <text evidence="3">The sequence shown here is derived from an EMBL/GenBank/DDBJ whole genome shotgun (WGS) entry which is preliminary data.</text>
</comment>
<feature type="region of interest" description="Disordered" evidence="1">
    <location>
        <begin position="336"/>
        <end position="371"/>
    </location>
</feature>
<organism evidence="3 4">
    <name type="scientific">Fasciolopsis buskii</name>
    <dbReference type="NCBI Taxonomy" id="27845"/>
    <lineage>
        <taxon>Eukaryota</taxon>
        <taxon>Metazoa</taxon>
        <taxon>Spiralia</taxon>
        <taxon>Lophotrochozoa</taxon>
        <taxon>Platyhelminthes</taxon>
        <taxon>Trematoda</taxon>
        <taxon>Digenea</taxon>
        <taxon>Plagiorchiida</taxon>
        <taxon>Echinostomata</taxon>
        <taxon>Echinostomatoidea</taxon>
        <taxon>Fasciolidae</taxon>
        <taxon>Fasciolopsis</taxon>
    </lineage>
</organism>
<dbReference type="Proteomes" id="UP000728185">
    <property type="component" value="Unassembled WGS sequence"/>
</dbReference>
<dbReference type="OrthoDB" id="4680325at2759"/>
<evidence type="ECO:0000259" key="2">
    <source>
        <dbReference type="Pfam" id="PF22975"/>
    </source>
</evidence>
<gene>
    <name evidence="3" type="ORF">FBUS_06429</name>
</gene>
<dbReference type="SUPFAM" id="SSF50044">
    <property type="entry name" value="SH3-domain"/>
    <property type="match status" value="1"/>
</dbReference>
<proteinExistence type="predicted"/>
<reference evidence="3" key="1">
    <citation type="submission" date="2019-05" db="EMBL/GenBank/DDBJ databases">
        <title>Annotation for the trematode Fasciolopsis buski.</title>
        <authorList>
            <person name="Choi Y.-J."/>
        </authorList>
    </citation>
    <scope>NUCLEOTIDE SEQUENCE</scope>
    <source>
        <strain evidence="3">HT</strain>
        <tissue evidence="3">Whole worm</tissue>
    </source>
</reference>
<dbReference type="Pfam" id="PF22975">
    <property type="entry name" value="EPS8_2nd"/>
    <property type="match status" value="1"/>
</dbReference>
<feature type="domain" description="EPS8 spectrin-like" evidence="2">
    <location>
        <begin position="1"/>
        <end position="140"/>
    </location>
</feature>
<name>A0A8E0VMB3_9TREM</name>
<dbReference type="GO" id="GO:0035023">
    <property type="term" value="P:regulation of Rho protein signal transduction"/>
    <property type="evidence" value="ECO:0007669"/>
    <property type="project" value="TreeGrafter"/>
</dbReference>
<dbReference type="GO" id="GO:0003779">
    <property type="term" value="F:actin binding"/>
    <property type="evidence" value="ECO:0007669"/>
    <property type="project" value="TreeGrafter"/>
</dbReference>
<dbReference type="InterPro" id="IPR039801">
    <property type="entry name" value="EPS8-like"/>
</dbReference>
<dbReference type="Gene3D" id="2.30.30.40">
    <property type="entry name" value="SH3 Domains"/>
    <property type="match status" value="1"/>
</dbReference>
<dbReference type="GO" id="GO:0005886">
    <property type="term" value="C:plasma membrane"/>
    <property type="evidence" value="ECO:0007669"/>
    <property type="project" value="TreeGrafter"/>
</dbReference>
<keyword evidence="4" id="KW-1185">Reference proteome</keyword>
<dbReference type="PANTHER" id="PTHR12287">
    <property type="entry name" value="EPIDERMAL GROWTH FACTOR RECEPTOR KINASE SUBSTRATE EPS8-RELATED PROTEIN"/>
    <property type="match status" value="1"/>
</dbReference>
<accession>A0A8E0VMB3</accession>
<sequence>MLNRCLDDIELLAKKLKRFIKKQNESAKDTSVRPPPPEEATEGIRKAKFAFNMAQSLKDCAPEAFVKVFVRMITFVDWMDEMCNTYKMIPNYSPDLVRNVVEPLLEKSTLETIKTFLDEKLRQKWSQMGAAWNKPPENWPEPVAIYTPRFQSIPKYVSTARYGWSSQHLFTKQTSRRRRAQSAGLSHLDDPVQSLNFTSIQEYKLNWLSSLCTHPLLMYAFTTIVLVEANKPAIPSRHYAEYFEEIQNEGKQLCFATVPHLPSKRQELGADQGEMFELLDDSAPNLWKVRNHKGQVGFIPSWKLRHTELTRDMIAARHFEPLFFETGARAGYKIETPFDQGFRESTTASQRDRPRPQSYGPLNRLSLRDPEGNMTGDFQPMVVYVPTETLEENRPLPLVIFPYCNRQHSTTASMHTSPRYVRPFEHTVESMYDMQNSTHFPSTKEHALMYSHPRVTSPYSPTINLDRRSSYIEGKV</sequence>
<dbReference type="InterPro" id="IPR036028">
    <property type="entry name" value="SH3-like_dom_sf"/>
</dbReference>
<dbReference type="InterPro" id="IPR055093">
    <property type="entry name" value="EPS8_2nd"/>
</dbReference>
<dbReference type="GO" id="GO:0007266">
    <property type="term" value="P:Rho protein signal transduction"/>
    <property type="evidence" value="ECO:0007669"/>
    <property type="project" value="TreeGrafter"/>
</dbReference>